<protein>
    <submittedName>
        <fullName evidence="12">EamA family transporter</fullName>
    </submittedName>
    <submittedName>
        <fullName evidence="11">EamA-like transporter family</fullName>
    </submittedName>
</protein>
<evidence type="ECO:0000313" key="11">
    <source>
        <dbReference type="EMBL" id="PAC73282.1"/>
    </source>
</evidence>
<feature type="transmembrane region" description="Helical" evidence="8">
    <location>
        <begin position="195"/>
        <end position="216"/>
    </location>
</feature>
<feature type="transmembrane region" description="Helical" evidence="8">
    <location>
        <begin position="112"/>
        <end position="131"/>
    </location>
</feature>
<evidence type="ECO:0000256" key="4">
    <source>
        <dbReference type="ARBA" id="ARBA00022692"/>
    </source>
</evidence>
<dbReference type="Proteomes" id="UP001197735">
    <property type="component" value="Unassembled WGS sequence"/>
</dbReference>
<evidence type="ECO:0000313" key="10">
    <source>
        <dbReference type="EMBL" id="MCB4879214.1"/>
    </source>
</evidence>
<dbReference type="SUPFAM" id="SSF103481">
    <property type="entry name" value="Multidrug resistance efflux transporter EmrE"/>
    <property type="match status" value="2"/>
</dbReference>
<dbReference type="Proteomes" id="UP000261031">
    <property type="component" value="Unassembled WGS sequence"/>
</dbReference>
<feature type="domain" description="EamA" evidence="9">
    <location>
        <begin position="43"/>
        <end position="181"/>
    </location>
</feature>
<comment type="caution">
    <text evidence="12">The sequence shown here is derived from an EMBL/GenBank/DDBJ whole genome shotgun (WGS) entry which is preliminary data.</text>
</comment>
<organism evidence="12 15">
    <name type="scientific">Bifidobacterium pseudocatenulatum</name>
    <dbReference type="NCBI Taxonomy" id="28026"/>
    <lineage>
        <taxon>Bacteria</taxon>
        <taxon>Bacillati</taxon>
        <taxon>Actinomycetota</taxon>
        <taxon>Actinomycetes</taxon>
        <taxon>Bifidobacteriales</taxon>
        <taxon>Bifidobacteriaceae</taxon>
        <taxon>Bifidobacterium</taxon>
    </lineage>
</organism>
<dbReference type="STRING" id="28026.GCA_000940535_00066"/>
<feature type="transmembrane region" description="Helical" evidence="8">
    <location>
        <begin position="254"/>
        <end position="273"/>
    </location>
</feature>
<dbReference type="EMBL" id="MNLB01000006">
    <property type="protein sequence ID" value="PAC73282.1"/>
    <property type="molecule type" value="Genomic_DNA"/>
</dbReference>
<dbReference type="InterPro" id="IPR051258">
    <property type="entry name" value="Diverse_Substrate_Transporter"/>
</dbReference>
<gene>
    <name evidence="11" type="ORF">BPS1E_1208</name>
    <name evidence="13" type="ORF">DXA22_06390</name>
    <name evidence="12" type="ORF">DXA79_00365</name>
    <name evidence="10" type="ORF">KZP06_00360</name>
</gene>
<evidence type="ECO:0000256" key="5">
    <source>
        <dbReference type="ARBA" id="ARBA00022989"/>
    </source>
</evidence>
<feature type="compositionally biased region" description="Low complexity" evidence="7">
    <location>
        <begin position="8"/>
        <end position="19"/>
    </location>
</feature>
<dbReference type="InterPro" id="IPR000620">
    <property type="entry name" value="EamA_dom"/>
</dbReference>
<evidence type="ECO:0000256" key="1">
    <source>
        <dbReference type="ARBA" id="ARBA00004651"/>
    </source>
</evidence>
<evidence type="ECO:0000313" key="14">
    <source>
        <dbReference type="Proteomes" id="UP000216789"/>
    </source>
</evidence>
<feature type="transmembrane region" description="Helical" evidence="8">
    <location>
        <begin position="137"/>
        <end position="156"/>
    </location>
</feature>
<dbReference type="AlphaFoldDB" id="A0A173WFH5"/>
<reference evidence="10" key="3">
    <citation type="submission" date="2021-07" db="EMBL/GenBank/DDBJ databases">
        <title>Xylan utilisation by Bifidobacterium pseudocatenulatum.</title>
        <authorList>
            <person name="Watanabe Y."/>
        </authorList>
    </citation>
    <scope>NUCLEOTIDE SEQUENCE</scope>
    <source>
        <strain evidence="10">YIT12824</strain>
    </source>
</reference>
<accession>A0A173WFH5</accession>
<dbReference type="GO" id="GO:0005886">
    <property type="term" value="C:plasma membrane"/>
    <property type="evidence" value="ECO:0007669"/>
    <property type="project" value="UniProtKB-SubCell"/>
</dbReference>
<evidence type="ECO:0000256" key="6">
    <source>
        <dbReference type="ARBA" id="ARBA00023136"/>
    </source>
</evidence>
<evidence type="ECO:0000256" key="8">
    <source>
        <dbReference type="SAM" id="Phobius"/>
    </source>
</evidence>
<evidence type="ECO:0000256" key="7">
    <source>
        <dbReference type="SAM" id="MobiDB-lite"/>
    </source>
</evidence>
<keyword evidence="3" id="KW-1003">Cell membrane</keyword>
<dbReference type="EMBL" id="QSDK01000008">
    <property type="protein sequence ID" value="RGY76341.1"/>
    <property type="molecule type" value="Genomic_DNA"/>
</dbReference>
<reference evidence="15 16" key="2">
    <citation type="submission" date="2018-08" db="EMBL/GenBank/DDBJ databases">
        <title>A genome reference for cultivated species of the human gut microbiota.</title>
        <authorList>
            <person name="Zou Y."/>
            <person name="Xue W."/>
            <person name="Luo G."/>
        </authorList>
    </citation>
    <scope>NUCLEOTIDE SEQUENCE [LARGE SCALE GENOMIC DNA]</scope>
    <source>
        <strain evidence="13 16">CF01-1</strain>
        <strain evidence="12 15">OF05-12</strain>
    </source>
</reference>
<evidence type="ECO:0000256" key="3">
    <source>
        <dbReference type="ARBA" id="ARBA00022475"/>
    </source>
</evidence>
<name>A0A173WFH5_BIFPS</name>
<dbReference type="RefSeq" id="WP_055062901.1">
    <property type="nucleotide sequence ID" value="NZ_AP031419.1"/>
</dbReference>
<dbReference type="PANTHER" id="PTHR42920:SF11">
    <property type="entry name" value="INNER MEMBRANE PROTEIN YTFF"/>
    <property type="match status" value="1"/>
</dbReference>
<evidence type="ECO:0000259" key="9">
    <source>
        <dbReference type="Pfam" id="PF00892"/>
    </source>
</evidence>
<dbReference type="EMBL" id="QSWD01000001">
    <property type="protein sequence ID" value="RGP04392.1"/>
    <property type="molecule type" value="Genomic_DNA"/>
</dbReference>
<keyword evidence="6 8" id="KW-0472">Membrane</keyword>
<dbReference type="InterPro" id="IPR037185">
    <property type="entry name" value="EmrE-like"/>
</dbReference>
<feature type="domain" description="EamA" evidence="9">
    <location>
        <begin position="195"/>
        <end position="326"/>
    </location>
</feature>
<keyword evidence="5 8" id="KW-1133">Transmembrane helix</keyword>
<feature type="region of interest" description="Disordered" evidence="7">
    <location>
        <begin position="1"/>
        <end position="31"/>
    </location>
</feature>
<keyword evidence="4 8" id="KW-0812">Transmembrane</keyword>
<evidence type="ECO:0000256" key="2">
    <source>
        <dbReference type="ARBA" id="ARBA00007362"/>
    </source>
</evidence>
<dbReference type="OrthoDB" id="9810818at2"/>
<evidence type="ECO:0000313" key="16">
    <source>
        <dbReference type="Proteomes" id="UP000284163"/>
    </source>
</evidence>
<feature type="transmembrane region" description="Helical" evidence="8">
    <location>
        <begin position="73"/>
        <end position="92"/>
    </location>
</feature>
<dbReference type="EMBL" id="JAHXEI010000001">
    <property type="protein sequence ID" value="MCB4879214.1"/>
    <property type="molecule type" value="Genomic_DNA"/>
</dbReference>
<feature type="transmembrane region" description="Helical" evidence="8">
    <location>
        <begin position="40"/>
        <end position="61"/>
    </location>
</feature>
<dbReference type="Proteomes" id="UP000284163">
    <property type="component" value="Unassembled WGS sequence"/>
</dbReference>
<dbReference type="Proteomes" id="UP000216789">
    <property type="component" value="Unassembled WGS sequence"/>
</dbReference>
<feature type="transmembrane region" description="Helical" evidence="8">
    <location>
        <begin position="310"/>
        <end position="326"/>
    </location>
</feature>
<feature type="transmembrane region" description="Helical" evidence="8">
    <location>
        <begin position="223"/>
        <end position="242"/>
    </location>
</feature>
<dbReference type="Pfam" id="PF00892">
    <property type="entry name" value="EamA"/>
    <property type="match status" value="2"/>
</dbReference>
<proteinExistence type="inferred from homology"/>
<evidence type="ECO:0000313" key="13">
    <source>
        <dbReference type="EMBL" id="RGY76341.1"/>
    </source>
</evidence>
<comment type="similarity">
    <text evidence="2">Belongs to the EamA transporter family.</text>
</comment>
<evidence type="ECO:0000313" key="15">
    <source>
        <dbReference type="Proteomes" id="UP000261031"/>
    </source>
</evidence>
<reference evidence="11 14" key="1">
    <citation type="journal article" date="2017" name="ISME J.">
        <title>Unveiling bifidobacterial biogeography across the mammalian branch of the tree of life.</title>
        <authorList>
            <person name="Milani C."/>
            <person name="Mangifesta M."/>
            <person name="Mancabelli L."/>
            <person name="Lugli G.A."/>
            <person name="James K."/>
            <person name="Duranti S."/>
            <person name="Turroni F."/>
            <person name="Ferrario C."/>
            <person name="Ossiprandi M.C."/>
            <person name="van Sinderen D."/>
            <person name="Ventura M."/>
        </authorList>
    </citation>
    <scope>NUCLEOTIDE SEQUENCE [LARGE SCALE GENOMIC DNA]</scope>
    <source>
        <strain evidence="11 14">1E</strain>
    </source>
</reference>
<comment type="subcellular location">
    <subcellularLocation>
        <location evidence="1">Cell membrane</location>
        <topology evidence="1">Multi-pass membrane protein</topology>
    </subcellularLocation>
</comment>
<feature type="transmembrane region" description="Helical" evidence="8">
    <location>
        <begin position="168"/>
        <end position="189"/>
    </location>
</feature>
<dbReference type="PANTHER" id="PTHR42920">
    <property type="entry name" value="OS03G0707200 PROTEIN-RELATED"/>
    <property type="match status" value="1"/>
</dbReference>
<evidence type="ECO:0000313" key="12">
    <source>
        <dbReference type="EMBL" id="RGP04392.1"/>
    </source>
</evidence>
<sequence length="327" mass="35391">MAKQTSGQASQSQKTSESQKTAKKTTKKTEHVLEQTPKSLLIGTGMTLLGGAMWGMNSTVAKLLMRDYQLDPIWLSCVRALFASLIFLVGSAITTPQKLAGAVKDVKSYPKYLVTTLICVLLVQVSYLMTIDWTNSGTATVLQTLNLIFVLAWVCLRGKRLPLKRELVGVLLAFAGTFLIATGGNFASLSLPWQGLAWGLVDAVSTAAMSILPVVLMLKWGNMTINGITFLMSGLILCPFAQPWANIPALDARGVLLLLYTIVCGTFLAFWLYMAGVMRVGAVRATMLGTSEPVMATITAVAWAGETFTFTDLTGFAMIIIMVFLVR</sequence>